<proteinExistence type="predicted"/>
<evidence type="ECO:0000313" key="5">
    <source>
        <dbReference type="Proteomes" id="UP000271573"/>
    </source>
</evidence>
<dbReference type="EMBL" id="AP019307">
    <property type="protein sequence ID" value="BBH16982.1"/>
    <property type="molecule type" value="Genomic_DNA"/>
</dbReference>
<sequence>MNRLSRIVTTAAVVGATVGGLMWSADAAAPHGSAAEVIFETGAKGPLADPGYAIVGGWWGHEGAAHTGATYFSLNGAGGTGVVNTASIAALHQALDDGGSFENLRVAFVPASADGSTERPLVHKGEVAGDAFQWWTDMGMGSGVAGSGGPTDYGTFISTQTQWDAFWRQGRPVQAFDSHLVLHDVATGSVSTAPEGTSILNAWPAGTKISVVLYASDGYNGSLEPTVKVGPDGRAVSAWLTIRTLARPGDPVRTSAGYQVLTASPGEGDKLVGGMPPAAATYDPSAGDSRTTAPTTSPSGQPTSSTHTGRTTQIAGPGRASSRSSIAKVVDSGWTWAVVVILVGAGLWVLVRRWRSVGRSR</sequence>
<keyword evidence="3" id="KW-0732">Signal</keyword>
<name>A0A3G9IF79_9ACTN</name>
<organism evidence="4 5">
    <name type="scientific">Nocardioides baekrokdamisoli</name>
    <dbReference type="NCBI Taxonomy" id="1804624"/>
    <lineage>
        <taxon>Bacteria</taxon>
        <taxon>Bacillati</taxon>
        <taxon>Actinomycetota</taxon>
        <taxon>Actinomycetes</taxon>
        <taxon>Propionibacteriales</taxon>
        <taxon>Nocardioidaceae</taxon>
        <taxon>Nocardioides</taxon>
    </lineage>
</organism>
<evidence type="ECO:0000313" key="4">
    <source>
        <dbReference type="EMBL" id="BBH16982.1"/>
    </source>
</evidence>
<reference evidence="4 5" key="1">
    <citation type="submission" date="2018-11" db="EMBL/GenBank/DDBJ databases">
        <title>Complete genome sequence of Nocardioides baekrokdamisoli strain KCTC 39748.</title>
        <authorList>
            <person name="Kang S.W."/>
            <person name="Lee K.C."/>
            <person name="Kim K.K."/>
            <person name="Kim J.S."/>
            <person name="Kim D.S."/>
            <person name="Ko S.H."/>
            <person name="Yang S.H."/>
            <person name="Shin Y.K."/>
            <person name="Lee J.S."/>
        </authorList>
    </citation>
    <scope>NUCLEOTIDE SEQUENCE [LARGE SCALE GENOMIC DNA]</scope>
    <source>
        <strain evidence="4 5">KCTC 39748</strain>
    </source>
</reference>
<feature type="compositionally biased region" description="Low complexity" evidence="1">
    <location>
        <begin position="291"/>
        <end position="308"/>
    </location>
</feature>
<dbReference type="KEGG" id="nbe:Back2_12690"/>
<evidence type="ECO:0000256" key="1">
    <source>
        <dbReference type="SAM" id="MobiDB-lite"/>
    </source>
</evidence>
<feature type="region of interest" description="Disordered" evidence="1">
    <location>
        <begin position="266"/>
        <end position="322"/>
    </location>
</feature>
<accession>A0A3G9IF79</accession>
<evidence type="ECO:0000256" key="2">
    <source>
        <dbReference type="SAM" id="Phobius"/>
    </source>
</evidence>
<gene>
    <name evidence="4" type="ORF">Back2_12690</name>
</gene>
<dbReference type="OrthoDB" id="3794919at2"/>
<keyword evidence="2" id="KW-0812">Transmembrane</keyword>
<feature type="signal peptide" evidence="3">
    <location>
        <begin position="1"/>
        <end position="27"/>
    </location>
</feature>
<keyword evidence="5" id="KW-1185">Reference proteome</keyword>
<protein>
    <submittedName>
        <fullName evidence="4">Uncharacterized protein</fullName>
    </submittedName>
</protein>
<feature type="chain" id="PRO_5017973778" evidence="3">
    <location>
        <begin position="28"/>
        <end position="361"/>
    </location>
</feature>
<keyword evidence="2" id="KW-1133">Transmembrane helix</keyword>
<dbReference type="AlphaFoldDB" id="A0A3G9IF79"/>
<evidence type="ECO:0000256" key="3">
    <source>
        <dbReference type="SAM" id="SignalP"/>
    </source>
</evidence>
<keyword evidence="2" id="KW-0472">Membrane</keyword>
<dbReference type="RefSeq" id="WP_125567789.1">
    <property type="nucleotide sequence ID" value="NZ_AP019307.1"/>
</dbReference>
<feature type="transmembrane region" description="Helical" evidence="2">
    <location>
        <begin position="333"/>
        <end position="351"/>
    </location>
</feature>
<dbReference type="Proteomes" id="UP000271573">
    <property type="component" value="Chromosome"/>
</dbReference>